<comment type="caution">
    <text evidence="1">The sequence shown here is derived from an EMBL/GenBank/DDBJ whole genome shotgun (WGS) entry which is preliminary data.</text>
</comment>
<evidence type="ECO:0000313" key="1">
    <source>
        <dbReference type="EMBL" id="CAK1247138.1"/>
    </source>
</evidence>
<sequence>MEIRVNKFQERTLARLDDGTYQVKTNQETYQLSGQAGDNYDGYQLTINGDMVATKPFSLIFNQKTTGGLTKFSVPLYLTKGDNRSILVIRDAVGNQTKKKLNVRYYQTNLPAPTVTKDGSGVIQRFPLLLTAKANLPADNPSDNELTVMYSLNQGQQWQKYQGDLSIRENKTVQFKTVDAYGNQSQVVTVAVHEFSPAQKEQIAVASHQPSRLINKVSWPASIRHRFQDQRNHYRSHHSPYFSSGGMSHHCWDGFGPKMGWGNFNQNRGWKNWKKYLFSQSIHAWHPNFHQINWGGRAWMSEY</sequence>
<dbReference type="RefSeq" id="WP_338347185.1">
    <property type="nucleotide sequence ID" value="NZ_CAUZLS010000007.1"/>
</dbReference>
<dbReference type="EC" id="3.4.21.96" evidence="1"/>
<dbReference type="InterPro" id="IPR013783">
    <property type="entry name" value="Ig-like_fold"/>
</dbReference>
<evidence type="ECO:0000313" key="2">
    <source>
        <dbReference type="Proteomes" id="UP001314200"/>
    </source>
</evidence>
<keyword evidence="2" id="KW-1185">Reference proteome</keyword>
<dbReference type="GO" id="GO:0016787">
    <property type="term" value="F:hydrolase activity"/>
    <property type="evidence" value="ECO:0007669"/>
    <property type="project" value="UniProtKB-KW"/>
</dbReference>
<protein>
    <submittedName>
        <fullName evidence="1">Subtilisin family (AprE)</fullName>
        <ecNumber evidence="1">3.4.21.96</ecNumber>
    </submittedName>
</protein>
<dbReference type="Gene3D" id="2.60.40.10">
    <property type="entry name" value="Immunoglobulins"/>
    <property type="match status" value="2"/>
</dbReference>
<proteinExistence type="predicted"/>
<accession>A0ABM9MXG4</accession>
<organism evidence="1 2">
    <name type="scientific">Fructobacillus cardui</name>
    <dbReference type="NCBI Taxonomy" id="2893170"/>
    <lineage>
        <taxon>Bacteria</taxon>
        <taxon>Bacillati</taxon>
        <taxon>Bacillota</taxon>
        <taxon>Bacilli</taxon>
        <taxon>Lactobacillales</taxon>
        <taxon>Lactobacillaceae</taxon>
        <taxon>Fructobacillus</taxon>
    </lineage>
</organism>
<reference evidence="1 2" key="1">
    <citation type="submission" date="2023-10" db="EMBL/GenBank/DDBJ databases">
        <authorList>
            <person name="Botero Cardona J."/>
        </authorList>
    </citation>
    <scope>NUCLEOTIDE SEQUENCE [LARGE SCALE GENOMIC DNA]</scope>
    <source>
        <strain evidence="1 2">R-82641</strain>
    </source>
</reference>
<name>A0ABM9MXG4_9LACO</name>
<dbReference type="EMBL" id="CAUZLY010000008">
    <property type="protein sequence ID" value="CAK1247138.1"/>
    <property type="molecule type" value="Genomic_DNA"/>
</dbReference>
<keyword evidence="1" id="KW-0378">Hydrolase</keyword>
<gene>
    <name evidence="1" type="ORF">R82641_BJNNKPBH_01055</name>
</gene>
<dbReference type="Proteomes" id="UP001314200">
    <property type="component" value="Unassembled WGS sequence"/>
</dbReference>